<accession>A0A067MLF7</accession>
<dbReference type="OrthoDB" id="3257543at2759"/>
<feature type="non-terminal residue" evidence="1">
    <location>
        <position position="142"/>
    </location>
</feature>
<name>A0A067MLF7_BOTB1</name>
<dbReference type="AlphaFoldDB" id="A0A067MLF7"/>
<evidence type="ECO:0000313" key="1">
    <source>
        <dbReference type="EMBL" id="KDQ12396.1"/>
    </source>
</evidence>
<proteinExistence type="predicted"/>
<evidence type="ECO:0000313" key="2">
    <source>
        <dbReference type="Proteomes" id="UP000027195"/>
    </source>
</evidence>
<dbReference type="EMBL" id="KL198050">
    <property type="protein sequence ID" value="KDQ12396.1"/>
    <property type="molecule type" value="Genomic_DNA"/>
</dbReference>
<keyword evidence="2" id="KW-1185">Reference proteome</keyword>
<gene>
    <name evidence="1" type="ORF">BOTBODRAFT_112821</name>
</gene>
<dbReference type="InParanoid" id="A0A067MLF7"/>
<organism evidence="1 2">
    <name type="scientific">Botryobasidium botryosum (strain FD-172 SS1)</name>
    <dbReference type="NCBI Taxonomy" id="930990"/>
    <lineage>
        <taxon>Eukaryota</taxon>
        <taxon>Fungi</taxon>
        <taxon>Dikarya</taxon>
        <taxon>Basidiomycota</taxon>
        <taxon>Agaricomycotina</taxon>
        <taxon>Agaricomycetes</taxon>
        <taxon>Cantharellales</taxon>
        <taxon>Botryobasidiaceae</taxon>
        <taxon>Botryobasidium</taxon>
    </lineage>
</organism>
<sequence length="142" mass="15963">MPVPKDPDQPTPVEKITITDWKKKSAKAAGYMYSTLDKSQKTHVKNNMSDVVVMWDTLRALHEQKTSSTRFNAYEDLFSIVKQDGESLSALITRVDAALHRVQQVRTESFTLADLDDELGCMTLIRALPADVYGAFRSSLLL</sequence>
<dbReference type="HOGENOM" id="CLU_052380_3_1_1"/>
<dbReference type="Pfam" id="PF14223">
    <property type="entry name" value="Retrotran_gag_2"/>
    <property type="match status" value="1"/>
</dbReference>
<reference evidence="2" key="1">
    <citation type="journal article" date="2014" name="Proc. Natl. Acad. Sci. U.S.A.">
        <title>Extensive sampling of basidiomycete genomes demonstrates inadequacy of the white-rot/brown-rot paradigm for wood decay fungi.</title>
        <authorList>
            <person name="Riley R."/>
            <person name="Salamov A.A."/>
            <person name="Brown D.W."/>
            <person name="Nagy L.G."/>
            <person name="Floudas D."/>
            <person name="Held B.W."/>
            <person name="Levasseur A."/>
            <person name="Lombard V."/>
            <person name="Morin E."/>
            <person name="Otillar R."/>
            <person name="Lindquist E.A."/>
            <person name="Sun H."/>
            <person name="LaButti K.M."/>
            <person name="Schmutz J."/>
            <person name="Jabbour D."/>
            <person name="Luo H."/>
            <person name="Baker S.E."/>
            <person name="Pisabarro A.G."/>
            <person name="Walton J.D."/>
            <person name="Blanchette R.A."/>
            <person name="Henrissat B."/>
            <person name="Martin F."/>
            <person name="Cullen D."/>
            <person name="Hibbett D.S."/>
            <person name="Grigoriev I.V."/>
        </authorList>
    </citation>
    <scope>NUCLEOTIDE SEQUENCE [LARGE SCALE GENOMIC DNA]</scope>
    <source>
        <strain evidence="2">FD-172 SS1</strain>
    </source>
</reference>
<dbReference type="Proteomes" id="UP000027195">
    <property type="component" value="Unassembled WGS sequence"/>
</dbReference>
<protein>
    <submittedName>
        <fullName evidence="1">Uncharacterized protein</fullName>
    </submittedName>
</protein>